<dbReference type="InterPro" id="IPR026017">
    <property type="entry name" value="Lumazine-bd_dom"/>
</dbReference>
<feature type="repeat" description="Lumazine-binding" evidence="10">
    <location>
        <begin position="1"/>
        <end position="97"/>
    </location>
</feature>
<proteinExistence type="predicted"/>
<keyword evidence="6" id="KW-0686">Riboflavin biosynthesis</keyword>
<comment type="catalytic activity">
    <reaction evidence="1">
        <text>2 6,7-dimethyl-8-(1-D-ribityl)lumazine + H(+) = 5-amino-6-(D-ribitylamino)uracil + riboflavin</text>
        <dbReference type="Rhea" id="RHEA:20772"/>
        <dbReference type="ChEBI" id="CHEBI:15378"/>
        <dbReference type="ChEBI" id="CHEBI:15934"/>
        <dbReference type="ChEBI" id="CHEBI:57986"/>
        <dbReference type="ChEBI" id="CHEBI:58201"/>
        <dbReference type="EC" id="2.5.1.9"/>
    </reaction>
</comment>
<evidence type="ECO:0000256" key="3">
    <source>
        <dbReference type="ARBA" id="ARBA00004887"/>
    </source>
</evidence>
<dbReference type="PANTHER" id="PTHR21098">
    <property type="entry name" value="RIBOFLAVIN SYNTHASE ALPHA CHAIN"/>
    <property type="match status" value="1"/>
</dbReference>
<dbReference type="CDD" id="cd00402">
    <property type="entry name" value="Riboflavin_synthase_like"/>
    <property type="match status" value="1"/>
</dbReference>
<evidence type="ECO:0000256" key="10">
    <source>
        <dbReference type="PROSITE-ProRule" id="PRU00524"/>
    </source>
</evidence>
<evidence type="ECO:0000256" key="4">
    <source>
        <dbReference type="ARBA" id="ARBA00012827"/>
    </source>
</evidence>
<evidence type="ECO:0000256" key="5">
    <source>
        <dbReference type="ARBA" id="ARBA00013950"/>
    </source>
</evidence>
<dbReference type="EMBL" id="JBFRYB010000001">
    <property type="protein sequence ID" value="MEX1664555.1"/>
    <property type="molecule type" value="Genomic_DNA"/>
</dbReference>
<dbReference type="InterPro" id="IPR023366">
    <property type="entry name" value="ATP_synth_asu-like_sf"/>
</dbReference>
<evidence type="ECO:0000259" key="11">
    <source>
        <dbReference type="PROSITE" id="PS51177"/>
    </source>
</evidence>
<dbReference type="NCBIfam" id="TIGR00187">
    <property type="entry name" value="ribE"/>
    <property type="match status" value="1"/>
</dbReference>
<organism evidence="12 13">
    <name type="scientific">Zhongshania arctica</name>
    <dbReference type="NCBI Taxonomy" id="3238302"/>
    <lineage>
        <taxon>Bacteria</taxon>
        <taxon>Pseudomonadati</taxon>
        <taxon>Pseudomonadota</taxon>
        <taxon>Gammaproteobacteria</taxon>
        <taxon>Cellvibrionales</taxon>
        <taxon>Spongiibacteraceae</taxon>
        <taxon>Zhongshania</taxon>
    </lineage>
</organism>
<protein>
    <recommendedName>
        <fullName evidence="5 9">Riboflavin synthase</fullName>
        <ecNumber evidence="4 9">2.5.1.9</ecNumber>
    </recommendedName>
</protein>
<dbReference type="NCBIfam" id="NF009566">
    <property type="entry name" value="PRK13020.1"/>
    <property type="match status" value="1"/>
</dbReference>
<evidence type="ECO:0000256" key="2">
    <source>
        <dbReference type="ARBA" id="ARBA00002803"/>
    </source>
</evidence>
<evidence type="ECO:0000256" key="1">
    <source>
        <dbReference type="ARBA" id="ARBA00000968"/>
    </source>
</evidence>
<dbReference type="SUPFAM" id="SSF63380">
    <property type="entry name" value="Riboflavin synthase domain-like"/>
    <property type="match status" value="2"/>
</dbReference>
<dbReference type="Gene3D" id="2.40.30.20">
    <property type="match status" value="2"/>
</dbReference>
<name>A0ABV3TTB5_9GAMM</name>
<dbReference type="RefSeq" id="WP_368374677.1">
    <property type="nucleotide sequence ID" value="NZ_JBFRYB010000001.1"/>
</dbReference>
<comment type="caution">
    <text evidence="12">The sequence shown here is derived from an EMBL/GenBank/DDBJ whole genome shotgun (WGS) entry which is preliminary data.</text>
</comment>
<evidence type="ECO:0000256" key="9">
    <source>
        <dbReference type="NCBIfam" id="TIGR00187"/>
    </source>
</evidence>
<feature type="domain" description="Lumazine-binding" evidence="11">
    <location>
        <begin position="98"/>
        <end position="194"/>
    </location>
</feature>
<feature type="repeat" description="Lumazine-binding" evidence="10">
    <location>
        <begin position="98"/>
        <end position="194"/>
    </location>
</feature>
<dbReference type="PROSITE" id="PS51177">
    <property type="entry name" value="LUMAZINE_BIND"/>
    <property type="match status" value="2"/>
</dbReference>
<evidence type="ECO:0000256" key="6">
    <source>
        <dbReference type="ARBA" id="ARBA00022619"/>
    </source>
</evidence>
<gene>
    <name evidence="12" type="ORF">AB4875_03585</name>
</gene>
<dbReference type="InterPro" id="IPR001783">
    <property type="entry name" value="Lumazine-bd"/>
</dbReference>
<dbReference type="PIRSF" id="PIRSF000498">
    <property type="entry name" value="Riboflavin_syn_A"/>
    <property type="match status" value="1"/>
</dbReference>
<dbReference type="InterPro" id="IPR017938">
    <property type="entry name" value="Riboflavin_synthase-like_b-brl"/>
</dbReference>
<dbReference type="NCBIfam" id="NF006767">
    <property type="entry name" value="PRK09289.1"/>
    <property type="match status" value="1"/>
</dbReference>
<reference evidence="12 13" key="1">
    <citation type="journal article" date="2011" name="Int. J. Syst. Evol. Microbiol.">
        <title>Zhongshania antarctica gen. nov., sp. nov. and Zhongshania guokunii sp. nov., gammaproteobacteria respectively isolated from coastal attached (fast) ice and surface seawater of the Antarctic.</title>
        <authorList>
            <person name="Li H.J."/>
            <person name="Zhang X.Y."/>
            <person name="Chen C.X."/>
            <person name="Zhang Y.J."/>
            <person name="Gao Z.M."/>
            <person name="Yu Y."/>
            <person name="Chen X.L."/>
            <person name="Chen B."/>
            <person name="Zhang Y.Z."/>
        </authorList>
    </citation>
    <scope>NUCLEOTIDE SEQUENCE [LARGE SCALE GENOMIC DNA]</scope>
    <source>
        <strain evidence="12 13">R06B22</strain>
    </source>
</reference>
<evidence type="ECO:0000256" key="7">
    <source>
        <dbReference type="ARBA" id="ARBA00022679"/>
    </source>
</evidence>
<evidence type="ECO:0000313" key="12">
    <source>
        <dbReference type="EMBL" id="MEX1664555.1"/>
    </source>
</evidence>
<evidence type="ECO:0000256" key="8">
    <source>
        <dbReference type="ARBA" id="ARBA00022737"/>
    </source>
</evidence>
<sequence length="219" mass="23331">MFTGIIEALGTIAATEMRGGDMRLRISSASLPMADVKLGDSIATNGVCLTVVAMVGDGFWADVSNETLSLSTFAKINIGQTVNLERAMLASSRFDGHIVSGHVDGVGRVLSCSKDARSIRLSIEAPANIAHYIATKGSICVDGVSLTVNKVTGNVFELNIVPHTAAETIIQHYRVDAELNLEVDVIARYLERLLQADKPAGRGISMASLADNGFLRTRK</sequence>
<comment type="function">
    <text evidence="2">Catalyzes the dismutation of two molecules of 6,7-dimethyl-8-ribityllumazine, resulting in the formation of riboflavin and 5-amino-6-(D-ribitylamino)uracil.</text>
</comment>
<dbReference type="PANTHER" id="PTHR21098:SF12">
    <property type="entry name" value="RIBOFLAVIN SYNTHASE"/>
    <property type="match status" value="1"/>
</dbReference>
<evidence type="ECO:0000313" key="13">
    <source>
        <dbReference type="Proteomes" id="UP001557484"/>
    </source>
</evidence>
<dbReference type="Proteomes" id="UP001557484">
    <property type="component" value="Unassembled WGS sequence"/>
</dbReference>
<dbReference type="Pfam" id="PF00677">
    <property type="entry name" value="Lum_binding"/>
    <property type="match status" value="2"/>
</dbReference>
<keyword evidence="7 12" id="KW-0808">Transferase</keyword>
<comment type="pathway">
    <text evidence="3">Cofactor biosynthesis; riboflavin biosynthesis; riboflavin from 2-hydroxy-3-oxobutyl phosphate and 5-amino-6-(D-ribitylamino)uracil: step 2/2.</text>
</comment>
<keyword evidence="8" id="KW-0677">Repeat</keyword>
<dbReference type="GO" id="GO:0004746">
    <property type="term" value="F:riboflavin synthase activity"/>
    <property type="evidence" value="ECO:0007669"/>
    <property type="project" value="UniProtKB-EC"/>
</dbReference>
<dbReference type="EC" id="2.5.1.9" evidence="4 9"/>
<feature type="domain" description="Lumazine-binding" evidence="11">
    <location>
        <begin position="1"/>
        <end position="97"/>
    </location>
</feature>
<accession>A0ABV3TTB5</accession>
<keyword evidence="13" id="KW-1185">Reference proteome</keyword>